<dbReference type="AlphaFoldDB" id="A0AAE6NN25"/>
<dbReference type="GO" id="GO:0046983">
    <property type="term" value="F:protein dimerization activity"/>
    <property type="evidence" value="ECO:0007669"/>
    <property type="project" value="InterPro"/>
</dbReference>
<feature type="domain" description="O-methyltransferase dimerisation" evidence="6">
    <location>
        <begin position="34"/>
        <end position="107"/>
    </location>
</feature>
<dbReference type="InterPro" id="IPR036388">
    <property type="entry name" value="WH-like_DNA-bd_sf"/>
</dbReference>
<organism evidence="7 8">
    <name type="scientific">Streptomyces platensis</name>
    <dbReference type="NCBI Taxonomy" id="58346"/>
    <lineage>
        <taxon>Bacteria</taxon>
        <taxon>Bacillati</taxon>
        <taxon>Actinomycetota</taxon>
        <taxon>Actinomycetes</taxon>
        <taxon>Kitasatosporales</taxon>
        <taxon>Streptomycetaceae</taxon>
        <taxon>Streptomyces</taxon>
    </lineage>
</organism>
<dbReference type="PANTHER" id="PTHR43712:SF2">
    <property type="entry name" value="O-METHYLTRANSFERASE CICE"/>
    <property type="match status" value="1"/>
</dbReference>
<dbReference type="Gene3D" id="1.10.287.1350">
    <property type="match status" value="1"/>
</dbReference>
<dbReference type="InterPro" id="IPR016461">
    <property type="entry name" value="COMT-like"/>
</dbReference>
<gene>
    <name evidence="7" type="ORF">CP981_34505</name>
</gene>
<dbReference type="InterPro" id="IPR029063">
    <property type="entry name" value="SAM-dependent_MTases_sf"/>
</dbReference>
<protein>
    <submittedName>
        <fullName evidence="7">Methyltransferase</fullName>
    </submittedName>
</protein>
<evidence type="ECO:0000256" key="1">
    <source>
        <dbReference type="ARBA" id="ARBA00022603"/>
    </source>
</evidence>
<dbReference type="Gene3D" id="3.40.50.150">
    <property type="entry name" value="Vaccinia Virus protein VP39"/>
    <property type="match status" value="1"/>
</dbReference>
<dbReference type="RefSeq" id="WP_085922259.1">
    <property type="nucleotide sequence ID" value="NZ_BAABSS010000001.1"/>
</dbReference>
<accession>A0AAE6NN25</accession>
<evidence type="ECO:0000259" key="6">
    <source>
        <dbReference type="Pfam" id="PF08100"/>
    </source>
</evidence>
<evidence type="ECO:0000256" key="2">
    <source>
        <dbReference type="ARBA" id="ARBA00022679"/>
    </source>
</evidence>
<dbReference type="EMBL" id="CP023691">
    <property type="protein sequence ID" value="QEV56039.1"/>
    <property type="molecule type" value="Genomic_DNA"/>
</dbReference>
<sequence>MSGATDTPGTPGTSGAAGTPGTVLPPAVMQLRELALSAACAAAVRAAARLGVADALGDEPATAQALAATVDADAHALARLLRALAAHGIFAELPDGRFRHTETSRLLREDAPRSLRYSALWATEPWTWALWPHLEEAVRTGKEVFAGLYGSEFFSWLHTEEARESSEVFDKAMTQSSILSARAIAEVVTIDGAREIVDIAGGQGMVLATLLEKHLGLRGTLFDLPEVVADADPRLRDGGSLAGRARLVPGDCRRTVPEGADLYLLKNILEWDDESTVRTLRNVAEAAPAGARVVVMENLVDGSPEARFTTAMDLMLLLNVGGRKHTKAGLSALIQEAGLQLESVRPVNSYLHLFESRVQA</sequence>
<dbReference type="InterPro" id="IPR012967">
    <property type="entry name" value="COMT_dimerisation"/>
</dbReference>
<name>A0AAE6NN25_STRPT</name>
<reference evidence="7 8" key="1">
    <citation type="submission" date="2017-09" db="EMBL/GenBank/DDBJ databases">
        <authorList>
            <person name="Lee N."/>
            <person name="Cho B.-K."/>
        </authorList>
    </citation>
    <scope>NUCLEOTIDE SEQUENCE [LARGE SCALE GENOMIC DNA]</scope>
    <source>
        <strain evidence="7 8">ATCC 23948</strain>
    </source>
</reference>
<dbReference type="SUPFAM" id="SSF46785">
    <property type="entry name" value="Winged helix' DNA-binding domain"/>
    <property type="match status" value="1"/>
</dbReference>
<dbReference type="PIRSF" id="PIRSF005739">
    <property type="entry name" value="O-mtase"/>
    <property type="match status" value="1"/>
</dbReference>
<feature type="domain" description="O-methyltransferase C-terminal" evidence="5">
    <location>
        <begin position="131"/>
        <end position="339"/>
    </location>
</feature>
<evidence type="ECO:0000256" key="3">
    <source>
        <dbReference type="ARBA" id="ARBA00022691"/>
    </source>
</evidence>
<evidence type="ECO:0000256" key="4">
    <source>
        <dbReference type="SAM" id="MobiDB-lite"/>
    </source>
</evidence>
<keyword evidence="3" id="KW-0949">S-adenosyl-L-methionine</keyword>
<dbReference type="Proteomes" id="UP000325458">
    <property type="component" value="Chromosome"/>
</dbReference>
<dbReference type="SUPFAM" id="SSF53335">
    <property type="entry name" value="S-adenosyl-L-methionine-dependent methyltransferases"/>
    <property type="match status" value="1"/>
</dbReference>
<dbReference type="Pfam" id="PF00891">
    <property type="entry name" value="Methyltransf_2"/>
    <property type="match status" value="1"/>
</dbReference>
<proteinExistence type="predicted"/>
<dbReference type="KEGG" id="spla:CP981_34505"/>
<feature type="region of interest" description="Disordered" evidence="4">
    <location>
        <begin position="1"/>
        <end position="21"/>
    </location>
</feature>
<dbReference type="GO" id="GO:0008171">
    <property type="term" value="F:O-methyltransferase activity"/>
    <property type="evidence" value="ECO:0007669"/>
    <property type="project" value="InterPro"/>
</dbReference>
<dbReference type="PANTHER" id="PTHR43712">
    <property type="entry name" value="PUTATIVE (AFU_ORTHOLOGUE AFUA_4G14580)-RELATED"/>
    <property type="match status" value="1"/>
</dbReference>
<dbReference type="Gene3D" id="1.10.10.10">
    <property type="entry name" value="Winged helix-like DNA-binding domain superfamily/Winged helix DNA-binding domain"/>
    <property type="match status" value="1"/>
</dbReference>
<keyword evidence="2" id="KW-0808">Transferase</keyword>
<evidence type="ECO:0000259" key="5">
    <source>
        <dbReference type="Pfam" id="PF00891"/>
    </source>
</evidence>
<dbReference type="GO" id="GO:0032259">
    <property type="term" value="P:methylation"/>
    <property type="evidence" value="ECO:0007669"/>
    <property type="project" value="UniProtKB-KW"/>
</dbReference>
<dbReference type="InterPro" id="IPR001077">
    <property type="entry name" value="COMT_C"/>
</dbReference>
<dbReference type="GeneID" id="90928339"/>
<dbReference type="Pfam" id="PF08100">
    <property type="entry name" value="Dimerisation"/>
    <property type="match status" value="1"/>
</dbReference>
<dbReference type="InterPro" id="IPR036390">
    <property type="entry name" value="WH_DNA-bd_sf"/>
</dbReference>
<evidence type="ECO:0000313" key="7">
    <source>
        <dbReference type="EMBL" id="QEV56039.1"/>
    </source>
</evidence>
<keyword evidence="1 7" id="KW-0489">Methyltransferase</keyword>
<evidence type="ECO:0000313" key="8">
    <source>
        <dbReference type="Proteomes" id="UP000325458"/>
    </source>
</evidence>
<dbReference type="PROSITE" id="PS51683">
    <property type="entry name" value="SAM_OMT_II"/>
    <property type="match status" value="1"/>
</dbReference>